<dbReference type="SUPFAM" id="SSF56112">
    <property type="entry name" value="Protein kinase-like (PK-like)"/>
    <property type="match status" value="1"/>
</dbReference>
<keyword evidence="13" id="KW-1185">Reference proteome</keyword>
<evidence type="ECO:0000256" key="8">
    <source>
        <dbReference type="ARBA" id="ARBA00048329"/>
    </source>
</evidence>
<dbReference type="Pfam" id="PF00069">
    <property type="entry name" value="Pkinase"/>
    <property type="match status" value="1"/>
</dbReference>
<dbReference type="InterPro" id="IPR000719">
    <property type="entry name" value="Prot_kinase_dom"/>
</dbReference>
<proteinExistence type="inferred from homology"/>
<dbReference type="AlphaFoldDB" id="A0AAD4JK19"/>
<dbReference type="GO" id="GO:0005524">
    <property type="term" value="F:ATP binding"/>
    <property type="evidence" value="ECO:0007669"/>
    <property type="project" value="UniProtKB-UniRule"/>
</dbReference>
<evidence type="ECO:0000256" key="2">
    <source>
        <dbReference type="ARBA" id="ARBA00012406"/>
    </source>
</evidence>
<comment type="catalytic activity">
    <reaction evidence="7">
        <text>L-threonyl-[protein] + ATP = O-phospho-L-threonyl-[protein] + ADP + H(+)</text>
        <dbReference type="Rhea" id="RHEA:46608"/>
        <dbReference type="Rhea" id="RHEA-COMP:11060"/>
        <dbReference type="Rhea" id="RHEA-COMP:11605"/>
        <dbReference type="ChEBI" id="CHEBI:15378"/>
        <dbReference type="ChEBI" id="CHEBI:30013"/>
        <dbReference type="ChEBI" id="CHEBI:30616"/>
        <dbReference type="ChEBI" id="CHEBI:61977"/>
        <dbReference type="ChEBI" id="CHEBI:456216"/>
        <dbReference type="EC" id="2.7.11.25"/>
    </reaction>
</comment>
<evidence type="ECO:0000256" key="10">
    <source>
        <dbReference type="SAM" id="MobiDB-lite"/>
    </source>
</evidence>
<feature type="compositionally biased region" description="Basic residues" evidence="10">
    <location>
        <begin position="45"/>
        <end position="54"/>
    </location>
</feature>
<evidence type="ECO:0000256" key="7">
    <source>
        <dbReference type="ARBA" id="ARBA00047559"/>
    </source>
</evidence>
<dbReference type="InterPro" id="IPR050538">
    <property type="entry name" value="MAP_kinase_kinase_kinase"/>
</dbReference>
<reference evidence="12 13" key="1">
    <citation type="journal article" date="2021" name="Nat. Commun.">
        <title>Incipient diploidization of the medicinal plant Perilla within 10,000 years.</title>
        <authorList>
            <person name="Zhang Y."/>
            <person name="Shen Q."/>
            <person name="Leng L."/>
            <person name="Zhang D."/>
            <person name="Chen S."/>
            <person name="Shi Y."/>
            <person name="Ning Z."/>
            <person name="Chen S."/>
        </authorList>
    </citation>
    <scope>NUCLEOTIDE SEQUENCE [LARGE SCALE GENOMIC DNA]</scope>
    <source>
        <strain evidence="13">cv. PC099</strain>
    </source>
</reference>
<dbReference type="GO" id="GO:0004709">
    <property type="term" value="F:MAP kinase kinase kinase activity"/>
    <property type="evidence" value="ECO:0007669"/>
    <property type="project" value="UniProtKB-EC"/>
</dbReference>
<dbReference type="SMART" id="SM00220">
    <property type="entry name" value="S_TKc"/>
    <property type="match status" value="1"/>
</dbReference>
<evidence type="ECO:0000259" key="11">
    <source>
        <dbReference type="PROSITE" id="PS50011"/>
    </source>
</evidence>
<keyword evidence="6 9" id="KW-0067">ATP-binding</keyword>
<feature type="compositionally biased region" description="Polar residues" evidence="10">
    <location>
        <begin position="30"/>
        <end position="40"/>
    </location>
</feature>
<dbReference type="InterPro" id="IPR011009">
    <property type="entry name" value="Kinase-like_dom_sf"/>
</dbReference>
<name>A0AAD4JK19_PERFH</name>
<gene>
    <name evidence="12" type="ORF">C2S53_011336</name>
</gene>
<evidence type="ECO:0000256" key="4">
    <source>
        <dbReference type="ARBA" id="ARBA00022741"/>
    </source>
</evidence>
<dbReference type="PANTHER" id="PTHR48016:SF12">
    <property type="entry name" value="PROTEIN KINASE DOMAIN-CONTAINING PROTEIN"/>
    <property type="match status" value="1"/>
</dbReference>
<evidence type="ECO:0000256" key="1">
    <source>
        <dbReference type="ARBA" id="ARBA00006529"/>
    </source>
</evidence>
<feature type="compositionally biased region" description="Polar residues" evidence="10">
    <location>
        <begin position="118"/>
        <end position="134"/>
    </location>
</feature>
<dbReference type="Gene3D" id="1.10.510.10">
    <property type="entry name" value="Transferase(Phosphotransferase) domain 1"/>
    <property type="match status" value="1"/>
</dbReference>
<dbReference type="FunFam" id="1.10.510.10:FF:001239">
    <property type="entry name" value="Predicted protein"/>
    <property type="match status" value="1"/>
</dbReference>
<feature type="region of interest" description="Disordered" evidence="10">
    <location>
        <begin position="1"/>
        <end position="96"/>
    </location>
</feature>
<sequence>MPSLWSALSLSSSSSRKRSLQGKGKSKSSNDILNNSATSNDQKRKLLTRQRKLRHVTDDEVGVNSTSTAVIEERSQSWPVSPVSGSVPASGAPTPHHAAYVDHWSKSVVPQPLPRPEMNNQLPQNDSPRRNPSPQIYGKTTDDIVRRTYLSPTYRRRGFPQELHVDTAAYEFDLHFPARSAPGSGYSSPVLSPQRYSTVDLFRPTFQLSSAVESSASDRRSKSYQISPMPTPEHSPLHSPTKHGKTKNSNGIFAHSHKSLGDGLAARPDSNNSNVHPLPLPPPSSSRPSPTMRHNIDRQDFSSIKGQWQRGRPIGRGTYGNVYIATHRETGATCAVKEVEMIPDDPKSEECIKQLEQEIKFLRELKHQNIVQYYGCEIVEDRFCIYLEYVHPGSINKYVQENSGAMTESIIRNFTRHILSGLAYLHSKKTIHRDIKGANLLVNASGVVKLADFGLAKHLTGCGVNLSLKGTPHWMAPEVLQAVMRNDANPEIAYGVDIWSMGCTIVEMMTGKPPWGDINGVQAMFNVLNKAPPIPENLSSAGKDFLQCCFQRRPEDRPSACNLLKHPFLHSSQEHLFAGFVQEFSGLKLHKLAQVVDSACGQTRQSKETTPLSSVTRFQQGKLPVHCGETSRQSCSEYPDSNVLPHHSPRSTLEVLPRIPSAELNRCSNSNSPSNAENNALLGVANNDIYNFSYLGYHACHQTNDEDLK</sequence>
<feature type="domain" description="Protein kinase" evidence="11">
    <location>
        <begin position="308"/>
        <end position="569"/>
    </location>
</feature>
<evidence type="ECO:0000256" key="5">
    <source>
        <dbReference type="ARBA" id="ARBA00022777"/>
    </source>
</evidence>
<dbReference type="GO" id="GO:0005737">
    <property type="term" value="C:cytoplasm"/>
    <property type="evidence" value="ECO:0007669"/>
    <property type="project" value="TreeGrafter"/>
</dbReference>
<dbReference type="InterPro" id="IPR017441">
    <property type="entry name" value="Protein_kinase_ATP_BS"/>
</dbReference>
<dbReference type="PROSITE" id="PS50011">
    <property type="entry name" value="PROTEIN_KINASE_DOM"/>
    <property type="match status" value="1"/>
</dbReference>
<keyword evidence="4 9" id="KW-0547">Nucleotide-binding</keyword>
<dbReference type="EMBL" id="SDAM02000046">
    <property type="protein sequence ID" value="KAH6834543.1"/>
    <property type="molecule type" value="Genomic_DNA"/>
</dbReference>
<evidence type="ECO:0000313" key="12">
    <source>
        <dbReference type="EMBL" id="KAH6834543.1"/>
    </source>
</evidence>
<organism evidence="12 13">
    <name type="scientific">Perilla frutescens var. hirtella</name>
    <name type="common">Perilla citriodora</name>
    <name type="synonym">Perilla setoyensis</name>
    <dbReference type="NCBI Taxonomy" id="608512"/>
    <lineage>
        <taxon>Eukaryota</taxon>
        <taxon>Viridiplantae</taxon>
        <taxon>Streptophyta</taxon>
        <taxon>Embryophyta</taxon>
        <taxon>Tracheophyta</taxon>
        <taxon>Spermatophyta</taxon>
        <taxon>Magnoliopsida</taxon>
        <taxon>eudicotyledons</taxon>
        <taxon>Gunneridae</taxon>
        <taxon>Pentapetalae</taxon>
        <taxon>asterids</taxon>
        <taxon>lamiids</taxon>
        <taxon>Lamiales</taxon>
        <taxon>Lamiaceae</taxon>
        <taxon>Nepetoideae</taxon>
        <taxon>Elsholtzieae</taxon>
        <taxon>Perilla</taxon>
    </lineage>
</organism>
<accession>A0AAD4JK19</accession>
<feature type="compositionally biased region" description="Low complexity" evidence="10">
    <location>
        <begin position="1"/>
        <end position="14"/>
    </location>
</feature>
<evidence type="ECO:0000313" key="13">
    <source>
        <dbReference type="Proteomes" id="UP001190926"/>
    </source>
</evidence>
<dbReference type="PROSITE" id="PS00107">
    <property type="entry name" value="PROTEIN_KINASE_ATP"/>
    <property type="match status" value="1"/>
</dbReference>
<comment type="caution">
    <text evidence="12">The sequence shown here is derived from an EMBL/GenBank/DDBJ whole genome shotgun (WGS) entry which is preliminary data.</text>
</comment>
<feature type="binding site" evidence="9">
    <location>
        <position position="337"/>
    </location>
    <ligand>
        <name>ATP</name>
        <dbReference type="ChEBI" id="CHEBI:30616"/>
    </ligand>
</feature>
<evidence type="ECO:0000256" key="3">
    <source>
        <dbReference type="ARBA" id="ARBA00022679"/>
    </source>
</evidence>
<dbReference type="PANTHER" id="PTHR48016">
    <property type="entry name" value="MAP KINASE KINASE KINASE SSK2-RELATED-RELATED"/>
    <property type="match status" value="1"/>
</dbReference>
<dbReference type="Proteomes" id="UP001190926">
    <property type="component" value="Unassembled WGS sequence"/>
</dbReference>
<feature type="compositionally biased region" description="Low complexity" evidence="10">
    <location>
        <begin position="79"/>
        <end position="93"/>
    </location>
</feature>
<comment type="catalytic activity">
    <reaction evidence="8">
        <text>L-seryl-[protein] + ATP = O-phospho-L-seryl-[protein] + ADP + H(+)</text>
        <dbReference type="Rhea" id="RHEA:17989"/>
        <dbReference type="Rhea" id="RHEA-COMP:9863"/>
        <dbReference type="Rhea" id="RHEA-COMP:11604"/>
        <dbReference type="ChEBI" id="CHEBI:15378"/>
        <dbReference type="ChEBI" id="CHEBI:29999"/>
        <dbReference type="ChEBI" id="CHEBI:30616"/>
        <dbReference type="ChEBI" id="CHEBI:83421"/>
        <dbReference type="ChEBI" id="CHEBI:456216"/>
        <dbReference type="EC" id="2.7.11.25"/>
    </reaction>
</comment>
<feature type="region of interest" description="Disordered" evidence="10">
    <location>
        <begin position="110"/>
        <end position="144"/>
    </location>
</feature>
<comment type="similarity">
    <text evidence="1">Belongs to the protein kinase superfamily. STE Ser/Thr protein kinase family. MAP kinase kinase kinase subfamily.</text>
</comment>
<keyword evidence="3" id="KW-0808">Transferase</keyword>
<feature type="region of interest" description="Disordered" evidence="10">
    <location>
        <begin position="209"/>
        <end position="309"/>
    </location>
</feature>
<dbReference type="EC" id="2.7.11.25" evidence="2"/>
<keyword evidence="5 12" id="KW-0418">Kinase</keyword>
<protein>
    <recommendedName>
        <fullName evidence="2">mitogen-activated protein kinase kinase kinase</fullName>
        <ecNumber evidence="2">2.7.11.25</ecNumber>
    </recommendedName>
</protein>
<evidence type="ECO:0000256" key="9">
    <source>
        <dbReference type="PROSITE-ProRule" id="PRU10141"/>
    </source>
</evidence>
<evidence type="ECO:0000256" key="6">
    <source>
        <dbReference type="ARBA" id="ARBA00022840"/>
    </source>
</evidence>
<feature type="compositionally biased region" description="Basic residues" evidence="10">
    <location>
        <begin position="15"/>
        <end position="26"/>
    </location>
</feature>